<evidence type="ECO:0000313" key="2">
    <source>
        <dbReference type="Proteomes" id="UP001234297"/>
    </source>
</evidence>
<sequence>MNIQDTAVTSLVFDHLISSCALIVLSFLVHICHHFMWLVLKGFSGEKEQRNRVVTLNFYYFENFWCCPSNDSVPTNGRTAQKFNCRSSFHFTVLRLYFLLLLLSLSLSPLLLLSSSNFQDKMKDHANKESSSGQEDETGTISVVGVLGSELSSQSACVEPAEGNPSSSSWSHLKSYFVGMGFSPTLVEKVIEEKGEDDSNLLLETLFTYSEALQKSNSEYLDLPDGISRKDENTLPAKFIAYENGQEIEVITSETLPELMDKTLLQLREMGFSEPEISFAVEKLGAEVPILELADSIFANRFANTSIHEDKTLEDDALELKMRMLQSASVIALL</sequence>
<proteinExistence type="predicted"/>
<dbReference type="Proteomes" id="UP001234297">
    <property type="component" value="Chromosome 3"/>
</dbReference>
<reference evidence="1 2" key="1">
    <citation type="journal article" date="2022" name="Hortic Res">
        <title>A haplotype resolved chromosomal level avocado genome allows analysis of novel avocado genes.</title>
        <authorList>
            <person name="Nath O."/>
            <person name="Fletcher S.J."/>
            <person name="Hayward A."/>
            <person name="Shaw L.M."/>
            <person name="Masouleh A.K."/>
            <person name="Furtado A."/>
            <person name="Henry R.J."/>
            <person name="Mitter N."/>
        </authorList>
    </citation>
    <scope>NUCLEOTIDE SEQUENCE [LARGE SCALE GENOMIC DNA]</scope>
    <source>
        <strain evidence="2">cv. Hass</strain>
    </source>
</reference>
<gene>
    <name evidence="1" type="ORF">MRB53_010475</name>
</gene>
<keyword evidence="2" id="KW-1185">Reference proteome</keyword>
<protein>
    <submittedName>
        <fullName evidence="1">Uncharacterized protein</fullName>
    </submittedName>
</protein>
<comment type="caution">
    <text evidence="1">The sequence shown here is derived from an EMBL/GenBank/DDBJ whole genome shotgun (WGS) entry which is preliminary data.</text>
</comment>
<dbReference type="EMBL" id="CM056811">
    <property type="protein sequence ID" value="KAJ8636208.1"/>
    <property type="molecule type" value="Genomic_DNA"/>
</dbReference>
<evidence type="ECO:0000313" key="1">
    <source>
        <dbReference type="EMBL" id="KAJ8636208.1"/>
    </source>
</evidence>
<accession>A0ACC2LSQ3</accession>
<organism evidence="1 2">
    <name type="scientific">Persea americana</name>
    <name type="common">Avocado</name>
    <dbReference type="NCBI Taxonomy" id="3435"/>
    <lineage>
        <taxon>Eukaryota</taxon>
        <taxon>Viridiplantae</taxon>
        <taxon>Streptophyta</taxon>
        <taxon>Embryophyta</taxon>
        <taxon>Tracheophyta</taxon>
        <taxon>Spermatophyta</taxon>
        <taxon>Magnoliopsida</taxon>
        <taxon>Magnoliidae</taxon>
        <taxon>Laurales</taxon>
        <taxon>Lauraceae</taxon>
        <taxon>Persea</taxon>
    </lineage>
</organism>
<name>A0ACC2LSQ3_PERAE</name>